<dbReference type="RefSeq" id="WP_125326865.1">
    <property type="nucleotide sequence ID" value="NZ_CP034328.1"/>
</dbReference>
<gene>
    <name evidence="2" type="ORF">EI545_18595</name>
</gene>
<name>A0A3S8UAN9_9RHOB</name>
<dbReference type="KEGG" id="taw:EI545_18595"/>
<evidence type="ECO:0000313" key="3">
    <source>
        <dbReference type="Proteomes" id="UP000282002"/>
    </source>
</evidence>
<protein>
    <submittedName>
        <fullName evidence="2">HlyD family secretion protein</fullName>
    </submittedName>
</protein>
<evidence type="ECO:0000256" key="1">
    <source>
        <dbReference type="ARBA" id="ARBA00004196"/>
    </source>
</evidence>
<evidence type="ECO:0000313" key="2">
    <source>
        <dbReference type="EMBL" id="AZL60653.1"/>
    </source>
</evidence>
<keyword evidence="3" id="KW-1185">Reference proteome</keyword>
<accession>A0A3S8UAN9</accession>
<dbReference type="PANTHER" id="PTHR30386">
    <property type="entry name" value="MEMBRANE FUSION SUBUNIT OF EMRAB-TOLC MULTIDRUG EFFLUX PUMP"/>
    <property type="match status" value="1"/>
</dbReference>
<dbReference type="InterPro" id="IPR050739">
    <property type="entry name" value="MFP"/>
</dbReference>
<proteinExistence type="predicted"/>
<dbReference type="GO" id="GO:0030313">
    <property type="term" value="C:cell envelope"/>
    <property type="evidence" value="ECO:0007669"/>
    <property type="project" value="UniProtKB-SubCell"/>
</dbReference>
<organism evidence="2 3">
    <name type="scientific">Tabrizicola piscis</name>
    <dbReference type="NCBI Taxonomy" id="2494374"/>
    <lineage>
        <taxon>Bacteria</taxon>
        <taxon>Pseudomonadati</taxon>
        <taxon>Pseudomonadota</taxon>
        <taxon>Alphaproteobacteria</taxon>
        <taxon>Rhodobacterales</taxon>
        <taxon>Paracoccaceae</taxon>
        <taxon>Tabrizicola</taxon>
    </lineage>
</organism>
<comment type="subcellular location">
    <subcellularLocation>
        <location evidence="1">Cell envelope</location>
    </subcellularLocation>
</comment>
<dbReference type="AlphaFoldDB" id="A0A3S8UAN9"/>
<dbReference type="EMBL" id="CP034328">
    <property type="protein sequence ID" value="AZL60653.1"/>
    <property type="molecule type" value="Genomic_DNA"/>
</dbReference>
<dbReference type="PANTHER" id="PTHR30386:SF19">
    <property type="entry name" value="MULTIDRUG EXPORT PROTEIN EMRA-RELATED"/>
    <property type="match status" value="1"/>
</dbReference>
<dbReference type="OrthoDB" id="7477732at2"/>
<dbReference type="Proteomes" id="UP000282002">
    <property type="component" value="Chromosome"/>
</dbReference>
<sequence length="387" mass="41368">MRYFRLLLGVLVIAGTIWIIIGEQMSGASADAFVNARLATVRAPVAGRLTIPERPLGSSVGAGEELGTVADSLADAIRLNDLVMEEAIAEAELAAVRARLDTVDDQIEPLSLRLSAYTGARVAEIEARLAHARDRLALLESGTQVETNLSDLAAGAQLGEGSDPRLPGLALTYARERVAVLEIALDAARNGVFLGDGYNDAPYSEQRRAEMVTLRDGLAADVDLGSARLVAIKTRIAQEQVRASALGRAALIAPASGVIWEALAADGEVVQRGQDVWRLVDCGSVIVSLSVTESIYNSLQIGDAAVFRLSGDGRSFPATVLRLAGSGARTIYDNLAVAPSQKHLERHDVTLLVPALRDDPSLYCLVGRSGRVFFDRRPLDLVRNLWQ</sequence>
<reference evidence="2 3" key="1">
    <citation type="submission" date="2018-12" db="EMBL/GenBank/DDBJ databases">
        <title>Complete genome sequencing of Tabrizicola sp. K13M18.</title>
        <authorList>
            <person name="Bae J.-W."/>
        </authorList>
    </citation>
    <scope>NUCLEOTIDE SEQUENCE [LARGE SCALE GENOMIC DNA]</scope>
    <source>
        <strain evidence="2 3">K13M18</strain>
    </source>
</reference>